<evidence type="ECO:0000313" key="1">
    <source>
        <dbReference type="EMBL" id="CAL1580253.1"/>
    </source>
</evidence>
<reference evidence="1 2" key="1">
    <citation type="submission" date="2024-04" db="EMBL/GenBank/DDBJ databases">
        <authorList>
            <person name="Waldvogel A.-M."/>
            <person name="Schoenle A."/>
        </authorList>
    </citation>
    <scope>NUCLEOTIDE SEQUENCE [LARGE SCALE GENOMIC DNA]</scope>
</reference>
<sequence>MGVVNAPTQPPVGRPGSTLVSSVLLWKCDRDTVMGTGDKGRLGETCGGGWGAFEGGPRTPHWPLPLSLTGSVSLAPQQTTTAFLPQTRDAHERRLEWMVDGLAGNRHRFSSHANNPNSESIF</sequence>
<proteinExistence type="predicted"/>
<evidence type="ECO:0000313" key="2">
    <source>
        <dbReference type="Proteomes" id="UP001497482"/>
    </source>
</evidence>
<dbReference type="Proteomes" id="UP001497482">
    <property type="component" value="Chromosome 14"/>
</dbReference>
<accession>A0AAV2JVP0</accession>
<name>A0AAV2JVP0_KNICA</name>
<protein>
    <submittedName>
        <fullName evidence="1">Uncharacterized protein</fullName>
    </submittedName>
</protein>
<organism evidence="1 2">
    <name type="scientific">Knipowitschia caucasica</name>
    <name type="common">Caucasian dwarf goby</name>
    <name type="synonym">Pomatoschistus caucasicus</name>
    <dbReference type="NCBI Taxonomy" id="637954"/>
    <lineage>
        <taxon>Eukaryota</taxon>
        <taxon>Metazoa</taxon>
        <taxon>Chordata</taxon>
        <taxon>Craniata</taxon>
        <taxon>Vertebrata</taxon>
        <taxon>Euteleostomi</taxon>
        <taxon>Actinopterygii</taxon>
        <taxon>Neopterygii</taxon>
        <taxon>Teleostei</taxon>
        <taxon>Neoteleostei</taxon>
        <taxon>Acanthomorphata</taxon>
        <taxon>Gobiaria</taxon>
        <taxon>Gobiiformes</taxon>
        <taxon>Gobioidei</taxon>
        <taxon>Gobiidae</taxon>
        <taxon>Gobiinae</taxon>
        <taxon>Knipowitschia</taxon>
    </lineage>
</organism>
<keyword evidence="2" id="KW-1185">Reference proteome</keyword>
<dbReference type="EMBL" id="OZ035836">
    <property type="protein sequence ID" value="CAL1580253.1"/>
    <property type="molecule type" value="Genomic_DNA"/>
</dbReference>
<gene>
    <name evidence="1" type="ORF">KC01_LOCUS11123</name>
</gene>
<dbReference type="AlphaFoldDB" id="A0AAV2JVP0"/>